<evidence type="ECO:0000313" key="2">
    <source>
        <dbReference type="EMBL" id="KAG5536159.1"/>
    </source>
</evidence>
<name>A0AAV6J9D7_9ERIC</name>
<evidence type="ECO:0000313" key="3">
    <source>
        <dbReference type="Proteomes" id="UP000823749"/>
    </source>
</evidence>
<sequence length="125" mass="14284">MRSALLLSLSSLSPVSMAPVPFIFPPTLHALEADHDDGRLSAQNPTDVSSLRPSQLVDFVKGVSFHLYDKELFCIEEQDVFDPAYSEDEIWNREVRLFSLSLSVFFDRFLSLSHTHTHLLFTEDR</sequence>
<comment type="caution">
    <text evidence="2">The sequence shown here is derived from an EMBL/GenBank/DDBJ whole genome shotgun (WGS) entry which is preliminary data.</text>
</comment>
<evidence type="ECO:0000256" key="1">
    <source>
        <dbReference type="SAM" id="SignalP"/>
    </source>
</evidence>
<feature type="signal peptide" evidence="1">
    <location>
        <begin position="1"/>
        <end position="17"/>
    </location>
</feature>
<keyword evidence="1" id="KW-0732">Signal</keyword>
<organism evidence="2 3">
    <name type="scientific">Rhododendron griersonianum</name>
    <dbReference type="NCBI Taxonomy" id="479676"/>
    <lineage>
        <taxon>Eukaryota</taxon>
        <taxon>Viridiplantae</taxon>
        <taxon>Streptophyta</taxon>
        <taxon>Embryophyta</taxon>
        <taxon>Tracheophyta</taxon>
        <taxon>Spermatophyta</taxon>
        <taxon>Magnoliopsida</taxon>
        <taxon>eudicotyledons</taxon>
        <taxon>Gunneridae</taxon>
        <taxon>Pentapetalae</taxon>
        <taxon>asterids</taxon>
        <taxon>Ericales</taxon>
        <taxon>Ericaceae</taxon>
        <taxon>Ericoideae</taxon>
        <taxon>Rhodoreae</taxon>
        <taxon>Rhododendron</taxon>
    </lineage>
</organism>
<dbReference type="AlphaFoldDB" id="A0AAV6J9D7"/>
<accession>A0AAV6J9D7</accession>
<dbReference type="EMBL" id="JACTNZ010000008">
    <property type="protein sequence ID" value="KAG5536159.1"/>
    <property type="molecule type" value="Genomic_DNA"/>
</dbReference>
<protein>
    <submittedName>
        <fullName evidence="2">Uncharacterized protein</fullName>
    </submittedName>
</protein>
<proteinExistence type="predicted"/>
<dbReference type="Proteomes" id="UP000823749">
    <property type="component" value="Chromosome 8"/>
</dbReference>
<keyword evidence="3" id="KW-1185">Reference proteome</keyword>
<feature type="chain" id="PRO_5043574291" evidence="1">
    <location>
        <begin position="18"/>
        <end position="125"/>
    </location>
</feature>
<reference evidence="2" key="1">
    <citation type="submission" date="2020-08" db="EMBL/GenBank/DDBJ databases">
        <title>Plant Genome Project.</title>
        <authorList>
            <person name="Zhang R.-G."/>
        </authorList>
    </citation>
    <scope>NUCLEOTIDE SEQUENCE</scope>
    <source>
        <strain evidence="2">WSP0</strain>
        <tissue evidence="2">Leaf</tissue>
    </source>
</reference>
<gene>
    <name evidence="2" type="ORF">RHGRI_023822</name>
</gene>